<dbReference type="SUPFAM" id="SSF103506">
    <property type="entry name" value="Mitochondrial carrier"/>
    <property type="match status" value="1"/>
</dbReference>
<evidence type="ECO:0000256" key="4">
    <source>
        <dbReference type="SAM" id="Phobius"/>
    </source>
</evidence>
<evidence type="ECO:0000256" key="1">
    <source>
        <dbReference type="ARBA" id="ARBA00004370"/>
    </source>
</evidence>
<feature type="transmembrane region" description="Helical" evidence="4">
    <location>
        <begin position="208"/>
        <end position="233"/>
    </location>
</feature>
<gene>
    <name evidence="5" type="ORF">NDES1114_LOCUS23310</name>
</gene>
<accession>A0A7S1MJD7</accession>
<sequence>MSDFLSRGFNGSCVGTVSAVAGGLVGHPMAEFAARAETMRVTGISPFAFVQSTSVVSLVQDAPSKALSAAPYVGCSFALLEAVSYGALGLHERDNTVWVRFGKAAVGGCLGGVLEAGMASQAWLIPCTSLSRAVFFGVDAAVRPAVEAREREQQKTLWVPRLATSWYCAAVARIVSQPLWAICDAAHANNTSLVEARQGLMRRGGMQALYRGIGGNVVSAIGAAVTLTVYHLLRDQHPSM</sequence>
<comment type="subcellular location">
    <subcellularLocation>
        <location evidence="1">Membrane</location>
    </subcellularLocation>
</comment>
<keyword evidence="4" id="KW-1133">Transmembrane helix</keyword>
<dbReference type="InterPro" id="IPR023395">
    <property type="entry name" value="MCP_dom_sf"/>
</dbReference>
<name>A0A7S1MJD7_NEODS</name>
<protein>
    <recommendedName>
        <fullName evidence="6">Mitochondrial carrier protein</fullName>
    </recommendedName>
</protein>
<dbReference type="GO" id="GO:0016020">
    <property type="term" value="C:membrane"/>
    <property type="evidence" value="ECO:0007669"/>
    <property type="project" value="UniProtKB-SubCell"/>
</dbReference>
<evidence type="ECO:0000313" key="5">
    <source>
        <dbReference type="EMBL" id="CAD9132602.1"/>
    </source>
</evidence>
<dbReference type="EMBL" id="HBGF01034774">
    <property type="protein sequence ID" value="CAD9132602.1"/>
    <property type="molecule type" value="Transcribed_RNA"/>
</dbReference>
<dbReference type="Gene3D" id="1.50.40.10">
    <property type="entry name" value="Mitochondrial carrier domain"/>
    <property type="match status" value="1"/>
</dbReference>
<keyword evidence="3 4" id="KW-0472">Membrane</keyword>
<evidence type="ECO:0008006" key="6">
    <source>
        <dbReference type="Google" id="ProtNLM"/>
    </source>
</evidence>
<reference evidence="5" key="1">
    <citation type="submission" date="2021-01" db="EMBL/GenBank/DDBJ databases">
        <authorList>
            <person name="Corre E."/>
            <person name="Pelletier E."/>
            <person name="Niang G."/>
            <person name="Scheremetjew M."/>
            <person name="Finn R."/>
            <person name="Kale V."/>
            <person name="Holt S."/>
            <person name="Cochrane G."/>
            <person name="Meng A."/>
            <person name="Brown T."/>
            <person name="Cohen L."/>
        </authorList>
    </citation>
    <scope>NUCLEOTIDE SEQUENCE</scope>
    <source>
        <strain evidence="5">CCAP 1951/1</strain>
    </source>
</reference>
<keyword evidence="2 4" id="KW-0812">Transmembrane</keyword>
<proteinExistence type="predicted"/>
<dbReference type="AlphaFoldDB" id="A0A7S1MJD7"/>
<evidence type="ECO:0000256" key="2">
    <source>
        <dbReference type="ARBA" id="ARBA00022692"/>
    </source>
</evidence>
<evidence type="ECO:0000256" key="3">
    <source>
        <dbReference type="ARBA" id="ARBA00023136"/>
    </source>
</evidence>
<organism evidence="5">
    <name type="scientific">Neobodo designis</name>
    <name type="common">Flagellated protozoan</name>
    <name type="synonym">Bodo designis</name>
    <dbReference type="NCBI Taxonomy" id="312471"/>
    <lineage>
        <taxon>Eukaryota</taxon>
        <taxon>Discoba</taxon>
        <taxon>Euglenozoa</taxon>
        <taxon>Kinetoplastea</taxon>
        <taxon>Metakinetoplastina</taxon>
        <taxon>Neobodonida</taxon>
        <taxon>Neobodo</taxon>
    </lineage>
</organism>